<sequence length="52" mass="6120">MNFSNATVIKISYFNDYGWILAKRMPIIDQDLILNEKMNIVVARYHCDKIIS</sequence>
<proteinExistence type="predicted"/>
<gene>
    <name evidence="1" type="ORF">SDC9_204504</name>
</gene>
<protein>
    <submittedName>
        <fullName evidence="1">Uncharacterized protein</fullName>
    </submittedName>
</protein>
<reference evidence="1" key="1">
    <citation type="submission" date="2019-08" db="EMBL/GenBank/DDBJ databases">
        <authorList>
            <person name="Kucharzyk K."/>
            <person name="Murdoch R.W."/>
            <person name="Higgins S."/>
            <person name="Loffler F."/>
        </authorList>
    </citation>
    <scope>NUCLEOTIDE SEQUENCE</scope>
</reference>
<comment type="caution">
    <text evidence="1">The sequence shown here is derived from an EMBL/GenBank/DDBJ whole genome shotgun (WGS) entry which is preliminary data.</text>
</comment>
<name>A0A645IZR1_9ZZZZ</name>
<evidence type="ECO:0000313" key="1">
    <source>
        <dbReference type="EMBL" id="MPN56811.1"/>
    </source>
</evidence>
<organism evidence="1">
    <name type="scientific">bioreactor metagenome</name>
    <dbReference type="NCBI Taxonomy" id="1076179"/>
    <lineage>
        <taxon>unclassified sequences</taxon>
        <taxon>metagenomes</taxon>
        <taxon>ecological metagenomes</taxon>
    </lineage>
</organism>
<dbReference type="AlphaFoldDB" id="A0A645IZR1"/>
<dbReference type="EMBL" id="VSSQ01127598">
    <property type="protein sequence ID" value="MPN56811.1"/>
    <property type="molecule type" value="Genomic_DNA"/>
</dbReference>
<accession>A0A645IZR1</accession>